<sequence>MKKILSFALCAFICCLFAAVPALAANEGYKRLMDEADLLTSAEESALLAELDEISERQGMDVVVVTVYSLEGKSPMNYADDYFDYHGYGQGNDHSGVLLLHSPEERDWWISTCGYGIEAFTDAGIDYIGELITPNLADGDNAAAYHTFAEQCDRFISQAKTGEPFDTDSLPREPLSWIWIAVSIAAGFVIALIIVGSMKSKLKMVRFQVGANSYLRQGSMNVTESRDLFLYRHVSRTAKPKSSSSGSSTHSSSSGRSHGGGGGKY</sequence>
<feature type="domain" description="TPM" evidence="4">
    <location>
        <begin position="33"/>
        <end position="152"/>
    </location>
</feature>
<dbReference type="Gene3D" id="3.10.310.50">
    <property type="match status" value="1"/>
</dbReference>
<protein>
    <submittedName>
        <fullName evidence="5">TPM domain-containing protein</fullName>
    </submittedName>
</protein>
<feature type="signal peptide" evidence="3">
    <location>
        <begin position="1"/>
        <end position="24"/>
    </location>
</feature>
<dbReference type="PANTHER" id="PTHR30373:SF2">
    <property type="entry name" value="UPF0603 PROTEIN YGCG"/>
    <property type="match status" value="1"/>
</dbReference>
<dbReference type="EMBL" id="JACRTL010000001">
    <property type="protein sequence ID" value="MBC8609679.1"/>
    <property type="molecule type" value="Genomic_DNA"/>
</dbReference>
<dbReference type="AlphaFoldDB" id="A0A8J6NZ94"/>
<organism evidence="5 6">
    <name type="scientific">Massiliimalia timonensis</name>
    <dbReference type="NCBI Taxonomy" id="1987501"/>
    <lineage>
        <taxon>Bacteria</taxon>
        <taxon>Bacillati</taxon>
        <taxon>Bacillota</taxon>
        <taxon>Clostridia</taxon>
        <taxon>Eubacteriales</taxon>
        <taxon>Oscillospiraceae</taxon>
        <taxon>Massiliimalia</taxon>
    </lineage>
</organism>
<keyword evidence="6" id="KW-1185">Reference proteome</keyword>
<keyword evidence="2" id="KW-0472">Membrane</keyword>
<keyword evidence="2" id="KW-0812">Transmembrane</keyword>
<feature type="chain" id="PRO_5035195160" evidence="3">
    <location>
        <begin position="25"/>
        <end position="265"/>
    </location>
</feature>
<keyword evidence="2" id="KW-1133">Transmembrane helix</keyword>
<dbReference type="PANTHER" id="PTHR30373">
    <property type="entry name" value="UPF0603 PROTEIN YGCG"/>
    <property type="match status" value="1"/>
</dbReference>
<dbReference type="RefSeq" id="WP_187536141.1">
    <property type="nucleotide sequence ID" value="NZ_JACRTL010000001.1"/>
</dbReference>
<dbReference type="Pfam" id="PF04536">
    <property type="entry name" value="TPM_phosphatase"/>
    <property type="match status" value="1"/>
</dbReference>
<name>A0A8J6NZ94_9FIRM</name>
<evidence type="ECO:0000256" key="2">
    <source>
        <dbReference type="SAM" id="Phobius"/>
    </source>
</evidence>
<feature type="transmembrane region" description="Helical" evidence="2">
    <location>
        <begin position="177"/>
        <end position="196"/>
    </location>
</feature>
<feature type="region of interest" description="Disordered" evidence="1">
    <location>
        <begin position="237"/>
        <end position="265"/>
    </location>
</feature>
<accession>A0A8J6NZ94</accession>
<gene>
    <name evidence="5" type="ORF">H8702_00910</name>
</gene>
<reference evidence="5" key="1">
    <citation type="submission" date="2020-08" db="EMBL/GenBank/DDBJ databases">
        <title>Genome public.</title>
        <authorList>
            <person name="Liu C."/>
            <person name="Sun Q."/>
        </authorList>
    </citation>
    <scope>NUCLEOTIDE SEQUENCE</scope>
    <source>
        <strain evidence="5">NSJ-15</strain>
    </source>
</reference>
<evidence type="ECO:0000256" key="1">
    <source>
        <dbReference type="SAM" id="MobiDB-lite"/>
    </source>
</evidence>
<feature type="compositionally biased region" description="Low complexity" evidence="1">
    <location>
        <begin position="242"/>
        <end position="256"/>
    </location>
</feature>
<proteinExistence type="predicted"/>
<evidence type="ECO:0000256" key="3">
    <source>
        <dbReference type="SAM" id="SignalP"/>
    </source>
</evidence>
<evidence type="ECO:0000259" key="4">
    <source>
        <dbReference type="Pfam" id="PF04536"/>
    </source>
</evidence>
<comment type="caution">
    <text evidence="5">The sequence shown here is derived from an EMBL/GenBank/DDBJ whole genome shotgun (WGS) entry which is preliminary data.</text>
</comment>
<dbReference type="InterPro" id="IPR007621">
    <property type="entry name" value="TPM_dom"/>
</dbReference>
<dbReference type="Proteomes" id="UP000632659">
    <property type="component" value="Unassembled WGS sequence"/>
</dbReference>
<keyword evidence="3" id="KW-0732">Signal</keyword>
<evidence type="ECO:0000313" key="6">
    <source>
        <dbReference type="Proteomes" id="UP000632659"/>
    </source>
</evidence>
<evidence type="ECO:0000313" key="5">
    <source>
        <dbReference type="EMBL" id="MBC8609679.1"/>
    </source>
</evidence>